<dbReference type="AlphaFoldDB" id="A0A6A6BVN4"/>
<dbReference type="RefSeq" id="XP_033403043.1">
    <property type="nucleotide sequence ID" value="XM_033539570.1"/>
</dbReference>
<dbReference type="GeneID" id="54297066"/>
<name>A0A6A6BVN4_9PEZI</name>
<gene>
    <name evidence="1" type="ORF">K452DRAFT_282341</name>
</gene>
<evidence type="ECO:0000313" key="2">
    <source>
        <dbReference type="Proteomes" id="UP000799438"/>
    </source>
</evidence>
<dbReference type="EMBL" id="ML995474">
    <property type="protein sequence ID" value="KAF2147335.1"/>
    <property type="molecule type" value="Genomic_DNA"/>
</dbReference>
<keyword evidence="2" id="KW-1185">Reference proteome</keyword>
<reference evidence="1" key="1">
    <citation type="journal article" date="2020" name="Stud. Mycol.">
        <title>101 Dothideomycetes genomes: a test case for predicting lifestyles and emergence of pathogens.</title>
        <authorList>
            <person name="Haridas S."/>
            <person name="Albert R."/>
            <person name="Binder M."/>
            <person name="Bloem J."/>
            <person name="Labutti K."/>
            <person name="Salamov A."/>
            <person name="Andreopoulos B."/>
            <person name="Baker S."/>
            <person name="Barry K."/>
            <person name="Bills G."/>
            <person name="Bluhm B."/>
            <person name="Cannon C."/>
            <person name="Castanera R."/>
            <person name="Culley D."/>
            <person name="Daum C."/>
            <person name="Ezra D."/>
            <person name="Gonzalez J."/>
            <person name="Henrissat B."/>
            <person name="Kuo A."/>
            <person name="Liang C."/>
            <person name="Lipzen A."/>
            <person name="Lutzoni F."/>
            <person name="Magnuson J."/>
            <person name="Mondo S."/>
            <person name="Nolan M."/>
            <person name="Ohm R."/>
            <person name="Pangilinan J."/>
            <person name="Park H.-J."/>
            <person name="Ramirez L."/>
            <person name="Alfaro M."/>
            <person name="Sun H."/>
            <person name="Tritt A."/>
            <person name="Yoshinaga Y."/>
            <person name="Zwiers L.-H."/>
            <person name="Turgeon B."/>
            <person name="Goodwin S."/>
            <person name="Spatafora J."/>
            <person name="Crous P."/>
            <person name="Grigoriev I."/>
        </authorList>
    </citation>
    <scope>NUCLEOTIDE SEQUENCE</scope>
    <source>
        <strain evidence="1">CBS 121167</strain>
    </source>
</reference>
<protein>
    <submittedName>
        <fullName evidence="1">Uncharacterized protein</fullName>
    </submittedName>
</protein>
<accession>A0A6A6BVN4</accession>
<evidence type="ECO:0000313" key="1">
    <source>
        <dbReference type="EMBL" id="KAF2147335.1"/>
    </source>
</evidence>
<dbReference type="Proteomes" id="UP000799438">
    <property type="component" value="Unassembled WGS sequence"/>
</dbReference>
<organism evidence="1 2">
    <name type="scientific">Aplosporella prunicola CBS 121167</name>
    <dbReference type="NCBI Taxonomy" id="1176127"/>
    <lineage>
        <taxon>Eukaryota</taxon>
        <taxon>Fungi</taxon>
        <taxon>Dikarya</taxon>
        <taxon>Ascomycota</taxon>
        <taxon>Pezizomycotina</taxon>
        <taxon>Dothideomycetes</taxon>
        <taxon>Dothideomycetes incertae sedis</taxon>
        <taxon>Botryosphaeriales</taxon>
        <taxon>Aplosporellaceae</taxon>
        <taxon>Aplosporella</taxon>
    </lineage>
</organism>
<sequence length="55" mass="6342">MEIRRHDTALFLLRPGPLALLALPILLLCPITLPRQLPTRLSDTRVTAYRTPFCW</sequence>
<proteinExistence type="predicted"/>